<dbReference type="InterPro" id="IPR000835">
    <property type="entry name" value="HTH_MarR-typ"/>
</dbReference>
<organism evidence="5 6">
    <name type="scientific">Mesorhizobium cantuariense</name>
    <dbReference type="NCBI Taxonomy" id="1300275"/>
    <lineage>
        <taxon>Bacteria</taxon>
        <taxon>Pseudomonadati</taxon>
        <taxon>Pseudomonadota</taxon>
        <taxon>Alphaproteobacteria</taxon>
        <taxon>Hyphomicrobiales</taxon>
        <taxon>Phyllobacteriaceae</taxon>
        <taxon>Mesorhizobium</taxon>
    </lineage>
</organism>
<dbReference type="SMART" id="SM00347">
    <property type="entry name" value="HTH_MARR"/>
    <property type="match status" value="1"/>
</dbReference>
<keyword evidence="2" id="KW-0238">DNA-binding</keyword>
<dbReference type="PROSITE" id="PS50995">
    <property type="entry name" value="HTH_MARR_2"/>
    <property type="match status" value="1"/>
</dbReference>
<feature type="domain" description="HTH marR-type" evidence="4">
    <location>
        <begin position="12"/>
        <end position="144"/>
    </location>
</feature>
<dbReference type="SUPFAM" id="SSF46785">
    <property type="entry name" value="Winged helix' DNA-binding domain"/>
    <property type="match status" value="1"/>
</dbReference>
<keyword evidence="1" id="KW-0805">Transcription regulation</keyword>
<dbReference type="Pfam" id="PF12802">
    <property type="entry name" value="MarR_2"/>
    <property type="match status" value="1"/>
</dbReference>
<evidence type="ECO:0000313" key="6">
    <source>
        <dbReference type="Proteomes" id="UP001595648"/>
    </source>
</evidence>
<dbReference type="Proteomes" id="UP001595648">
    <property type="component" value="Unassembled WGS sequence"/>
</dbReference>
<dbReference type="InterPro" id="IPR039422">
    <property type="entry name" value="MarR/SlyA-like"/>
</dbReference>
<name>A0ABV7MHN4_9HYPH</name>
<keyword evidence="6" id="KW-1185">Reference proteome</keyword>
<dbReference type="PROSITE" id="PS01117">
    <property type="entry name" value="HTH_MARR_1"/>
    <property type="match status" value="1"/>
</dbReference>
<evidence type="ECO:0000313" key="5">
    <source>
        <dbReference type="EMBL" id="MFC3321260.1"/>
    </source>
</evidence>
<dbReference type="PANTHER" id="PTHR33164">
    <property type="entry name" value="TRANSCRIPTIONAL REGULATOR, MARR FAMILY"/>
    <property type="match status" value="1"/>
</dbReference>
<dbReference type="PANTHER" id="PTHR33164:SF105">
    <property type="entry name" value="TRANSCRIPTIONAL REPRESSOR PROTEIN-RELATED"/>
    <property type="match status" value="1"/>
</dbReference>
<reference evidence="6" key="1">
    <citation type="journal article" date="2019" name="Int. J. Syst. Evol. Microbiol.">
        <title>The Global Catalogue of Microorganisms (GCM) 10K type strain sequencing project: providing services to taxonomists for standard genome sequencing and annotation.</title>
        <authorList>
            <consortium name="The Broad Institute Genomics Platform"/>
            <consortium name="The Broad Institute Genome Sequencing Center for Infectious Disease"/>
            <person name="Wu L."/>
            <person name="Ma J."/>
        </authorList>
    </citation>
    <scope>NUCLEOTIDE SEQUENCE [LARGE SCALE GENOMIC DNA]</scope>
    <source>
        <strain evidence="6">ICMP 19515</strain>
    </source>
</reference>
<sequence length="144" mass="15881">MTTRGIIDEIAHNCLLSASRRLSRIVTSLYEEELRPHHIKASQFSLLVVVAKAGPVRRSDVGRYADIDPSTLTRNLAVMVANGWIEEVIAGDDGRGNPLQITAKGRRLIVAIAPGWRRAQQRVRKLLGSDRANILTSLFSVSNV</sequence>
<keyword evidence="3" id="KW-0804">Transcription</keyword>
<evidence type="ECO:0000256" key="1">
    <source>
        <dbReference type="ARBA" id="ARBA00023015"/>
    </source>
</evidence>
<accession>A0ABV7MHN4</accession>
<protein>
    <submittedName>
        <fullName evidence="5">MarR family winged helix-turn-helix transcriptional regulator</fullName>
    </submittedName>
</protein>
<gene>
    <name evidence="5" type="ORF">ACFOJ9_05615</name>
</gene>
<dbReference type="InterPro" id="IPR036388">
    <property type="entry name" value="WH-like_DNA-bd_sf"/>
</dbReference>
<evidence type="ECO:0000259" key="4">
    <source>
        <dbReference type="PROSITE" id="PS50995"/>
    </source>
</evidence>
<proteinExistence type="predicted"/>
<dbReference type="InterPro" id="IPR023187">
    <property type="entry name" value="Tscrpt_reg_MarR-type_CS"/>
</dbReference>
<dbReference type="EMBL" id="JBHRVD010000001">
    <property type="protein sequence ID" value="MFC3321260.1"/>
    <property type="molecule type" value="Genomic_DNA"/>
</dbReference>
<dbReference type="RefSeq" id="WP_378977477.1">
    <property type="nucleotide sequence ID" value="NZ_JBHRVD010000001.1"/>
</dbReference>
<dbReference type="InterPro" id="IPR036390">
    <property type="entry name" value="WH_DNA-bd_sf"/>
</dbReference>
<dbReference type="Gene3D" id="1.10.10.10">
    <property type="entry name" value="Winged helix-like DNA-binding domain superfamily/Winged helix DNA-binding domain"/>
    <property type="match status" value="1"/>
</dbReference>
<evidence type="ECO:0000256" key="3">
    <source>
        <dbReference type="ARBA" id="ARBA00023163"/>
    </source>
</evidence>
<comment type="caution">
    <text evidence="5">The sequence shown here is derived from an EMBL/GenBank/DDBJ whole genome shotgun (WGS) entry which is preliminary data.</text>
</comment>
<evidence type="ECO:0000256" key="2">
    <source>
        <dbReference type="ARBA" id="ARBA00023125"/>
    </source>
</evidence>